<feature type="coiled-coil region" evidence="1">
    <location>
        <begin position="969"/>
        <end position="996"/>
    </location>
</feature>
<organism evidence="4 5">
    <name type="scientific">Biomphalaria glabrata</name>
    <name type="common">Bloodfluke planorb</name>
    <name type="synonym">Freshwater snail</name>
    <dbReference type="NCBI Taxonomy" id="6526"/>
    <lineage>
        <taxon>Eukaryota</taxon>
        <taxon>Metazoa</taxon>
        <taxon>Spiralia</taxon>
        <taxon>Lophotrochozoa</taxon>
        <taxon>Mollusca</taxon>
        <taxon>Gastropoda</taxon>
        <taxon>Heterobranchia</taxon>
        <taxon>Euthyneura</taxon>
        <taxon>Panpulmonata</taxon>
        <taxon>Hygrophila</taxon>
        <taxon>Lymnaeoidea</taxon>
        <taxon>Planorbidae</taxon>
        <taxon>Biomphalaria</taxon>
    </lineage>
</organism>
<reference evidence="5" key="1">
    <citation type="submission" date="2025-08" db="UniProtKB">
        <authorList>
            <consortium name="RefSeq"/>
        </authorList>
    </citation>
    <scope>IDENTIFICATION</scope>
</reference>
<dbReference type="Pfam" id="PF14644">
    <property type="entry name" value="DUF4456"/>
    <property type="match status" value="1"/>
</dbReference>
<dbReference type="Proteomes" id="UP001165740">
    <property type="component" value="Chromosome 9"/>
</dbReference>
<feature type="coiled-coil region" evidence="1">
    <location>
        <begin position="778"/>
        <end position="805"/>
    </location>
</feature>
<protein>
    <submittedName>
        <fullName evidence="5">Coiled-coil domain-containing protein 180-like isoform X1</fullName>
    </submittedName>
</protein>
<dbReference type="InterPro" id="IPR028089">
    <property type="entry name" value="DUF4455"/>
</dbReference>
<dbReference type="PANTHER" id="PTHR21444:SF14">
    <property type="entry name" value="COILED-COIL DOMAIN-CONTAINING PROTEIN 180"/>
    <property type="match status" value="1"/>
</dbReference>
<evidence type="ECO:0000313" key="5">
    <source>
        <dbReference type="RefSeq" id="XP_055896274.1"/>
    </source>
</evidence>
<evidence type="ECO:0000259" key="3">
    <source>
        <dbReference type="Pfam" id="PF14644"/>
    </source>
</evidence>
<feature type="domain" description="DUF4456" evidence="3">
    <location>
        <begin position="1178"/>
        <end position="1383"/>
    </location>
</feature>
<gene>
    <name evidence="5" type="primary">LOC106058919</name>
</gene>
<name>A0A9W3BA30_BIOGL</name>
<evidence type="ECO:0000256" key="1">
    <source>
        <dbReference type="SAM" id="Coils"/>
    </source>
</evidence>
<dbReference type="InterPro" id="IPR027914">
    <property type="entry name" value="DUF4456"/>
</dbReference>
<proteinExistence type="predicted"/>
<keyword evidence="4" id="KW-1185">Reference proteome</keyword>
<sequence length="1496" mass="171780">MSSVESRSTSKIRVVPSGQIYRQLFDAQLQLSKSLSYYENRESSSKSLELSPPQGLTNISVIHIDREPTQNGLLSSRQQSWVQGYPNDPYTENPVLYKQYSEYLQQKKLTSEALKSEEDVRGLPDIIVPQKIGSNIIQRIAESRKQRHEAAVEDLHLELCLINNEVEPLIEWESLQLLKKLKDDDNDIEAILTSLQVENLLKMSLPMLETVWEDILIHSGKRQNWIAELDNNLKLIETDRLNKIKSVFKKFGDKFLKIAHLANSDLQRFLDKETQMINQTVLSNQRSYADLFVRLLSADVEREKAQRVAWQRRVEDWKAANIQSVMDNFRNFMMNDSVKQPENIAKVRNDFKLEQEKLQSLCIASLQTMCDMKPPISTKSAVYKWRNDINTIVIELDSVNQMYLNKLYEEHEQVCQMCLEKINSEKEKLIDSGICSSHRARQLMEEYMLPLVGQHQRLVESELEGLEKQLEAQKTKLEEEIKTLFKFSQGAAHLWDVHEIGLAKEERALQEKLEEIRYSHDQSNQEKEANLDLVMDRMRQDANDVALKDSLIKANVMLDKIRESYLEFHKQQTELVKSYPNMINSELLDYENKMCTFFSVAKAKTNDFKELHSEEEEVDTEIQEKQSEILSAQSVHSAELNLSDVVKQILQTSRGTEFYLLPDAGLASAESVEGQDEDNLQTEDKTNDAIINMIIPKSLILQTKLKIRQNFLEHLDEWFDEASDRAKSIVIAKCQEINSELDLRLHLHQPRPQRAEFDIHNVRAAELVMHSERVIRHCAGMEKKMAELSATFKAMSQEHNKLANQFHVDIQALEVIFVNATKSSRLVNLQNQLVVEKEKFMTTIRTSLRQFRQHLDETLQMLRESNARFIKAFKLFSDGGNFCPEEIEDYRKKLEKMSQQIDSTEGSIMSELEGMESKRLESATKICLEFEERFKSHMNDLVFMERVSRWLTNTQVKIKSEVAYSNTQSQNLLGMLKTLEQRINACQNKNMDLEQITSTQLNDSLEEIFGAFVKRWDYLQREKTGTGPNGTIANAKVVFTNDNTAQAGKISKLIEDPTFATIKSILKFLEINKLKFSDDFWTQRTKLKFGLDAAIDGEEYKREKSAVSQSSSKGSEQSMTKINQKANIDVKKTAIGTVRSSKQFKIDKKPLSLGIDTSSKEQFIPHIQGILKDASDGLLSTAEVFYAQKGSNPVTRPQVLQETLEQFTEVITQKIGSYGSQADDYHNQCLQEFRHQLLNLEDLCAQVPGLVIGDYVQNQILESKKAHDALVSEFQSILEHLATRQTANKKELRPTLGHPNLKDDLAALCAMEYERHLSFVEHVTRFTETQQENAVKNGQVFVEGLVELSTRLLKQCDHILLLDEVDKGRVEPKLLPTSELIRRKKAGKSLEEEETNYKSSCSIASWIGLPMNQFCLEGLPSRLELSPSITTNKTTSAHSAVIKSRDVAYQTYKTSFDKMVQEIESTKNSLLLTETLWSQSWNSSVEKVKGLYQTES</sequence>
<accession>A0A9W3BA30</accession>
<keyword evidence="1" id="KW-0175">Coiled coil</keyword>
<dbReference type="Pfam" id="PF14643">
    <property type="entry name" value="DUF4455"/>
    <property type="match status" value="1"/>
</dbReference>
<feature type="domain" description="DUF4455" evidence="2">
    <location>
        <begin position="142"/>
        <end position="602"/>
    </location>
</feature>
<dbReference type="GeneID" id="106058919"/>
<feature type="coiled-coil region" evidence="1">
    <location>
        <begin position="456"/>
        <end position="483"/>
    </location>
</feature>
<evidence type="ECO:0000313" key="4">
    <source>
        <dbReference type="Proteomes" id="UP001165740"/>
    </source>
</evidence>
<dbReference type="PANTHER" id="PTHR21444">
    <property type="entry name" value="COILED-COIL DOMAIN-CONTAINING PROTEIN 180"/>
    <property type="match status" value="1"/>
</dbReference>
<dbReference type="OMA" id="FQEEQNM"/>
<dbReference type="OrthoDB" id="431588at2759"/>
<dbReference type="RefSeq" id="XP_055896274.1">
    <property type="nucleotide sequence ID" value="XM_056040299.1"/>
</dbReference>
<evidence type="ECO:0000259" key="2">
    <source>
        <dbReference type="Pfam" id="PF14643"/>
    </source>
</evidence>